<dbReference type="InterPro" id="IPR012337">
    <property type="entry name" value="RNaseH-like_sf"/>
</dbReference>
<evidence type="ECO:0000256" key="9">
    <source>
        <dbReference type="ARBA" id="ARBA00023242"/>
    </source>
</evidence>
<reference evidence="15" key="2">
    <citation type="submission" date="2025-08" db="UniProtKB">
        <authorList>
            <consortium name="RefSeq"/>
        </authorList>
    </citation>
    <scope>IDENTIFICATION</scope>
</reference>
<evidence type="ECO:0000313" key="15">
    <source>
        <dbReference type="RefSeq" id="XP_015081314.1"/>
    </source>
</evidence>
<feature type="domain" description="BED-type" evidence="11">
    <location>
        <begin position="181"/>
        <end position="212"/>
    </location>
</feature>
<protein>
    <submittedName>
        <fullName evidence="15">Zinc finger BED domain-containing protein RICESLEEPER 2-like</fullName>
    </submittedName>
</protein>
<proteinExistence type="predicted"/>
<dbReference type="Pfam" id="PF14372">
    <property type="entry name" value="hAT-like_RNase-H"/>
    <property type="match status" value="1"/>
</dbReference>
<keyword evidence="7" id="KW-0238">DNA-binding</keyword>
<evidence type="ECO:0000256" key="4">
    <source>
        <dbReference type="ARBA" id="ARBA00022771"/>
    </source>
</evidence>
<evidence type="ECO:0000256" key="5">
    <source>
        <dbReference type="ARBA" id="ARBA00022833"/>
    </source>
</evidence>
<feature type="region of interest" description="Disordered" evidence="10">
    <location>
        <begin position="49"/>
        <end position="111"/>
    </location>
</feature>
<accession>A0ABM1H760</accession>
<evidence type="ECO:0000256" key="1">
    <source>
        <dbReference type="ARBA" id="ARBA00004123"/>
    </source>
</evidence>
<evidence type="ECO:0000313" key="14">
    <source>
        <dbReference type="Proteomes" id="UP000694930"/>
    </source>
</evidence>
<comment type="subcellular location">
    <subcellularLocation>
        <location evidence="1">Nucleus</location>
    </subcellularLocation>
</comment>
<evidence type="ECO:0000256" key="10">
    <source>
        <dbReference type="SAM" id="MobiDB-lite"/>
    </source>
</evidence>
<keyword evidence="6" id="KW-0805">Transcription regulation</keyword>
<dbReference type="InterPro" id="IPR025525">
    <property type="entry name" value="hAT-like_transposase_RNase-H"/>
</dbReference>
<gene>
    <name evidence="15" type="primary">LOC107024901</name>
</gene>
<keyword evidence="9" id="KW-0539">Nucleus</keyword>
<name>A0ABM1H760_SOLPN</name>
<feature type="compositionally biased region" description="Low complexity" evidence="10">
    <location>
        <begin position="82"/>
        <end position="108"/>
    </location>
</feature>
<dbReference type="Pfam" id="PF05699">
    <property type="entry name" value="Dimer_Tnp_hAT"/>
    <property type="match status" value="1"/>
</dbReference>
<evidence type="ECO:0000256" key="8">
    <source>
        <dbReference type="ARBA" id="ARBA00023163"/>
    </source>
</evidence>
<keyword evidence="4" id="KW-0863">Zinc-finger</keyword>
<evidence type="ECO:0000256" key="6">
    <source>
        <dbReference type="ARBA" id="ARBA00023015"/>
    </source>
</evidence>
<dbReference type="InterPro" id="IPR008906">
    <property type="entry name" value="HATC_C_dom"/>
</dbReference>
<evidence type="ECO:0000256" key="7">
    <source>
        <dbReference type="ARBA" id="ARBA00023125"/>
    </source>
</evidence>
<evidence type="ECO:0000256" key="3">
    <source>
        <dbReference type="ARBA" id="ARBA00022723"/>
    </source>
</evidence>
<dbReference type="SUPFAM" id="SSF140996">
    <property type="entry name" value="Hermes dimerisation domain"/>
    <property type="match status" value="1"/>
</dbReference>
<dbReference type="PANTHER" id="PTHR46481">
    <property type="entry name" value="ZINC FINGER BED DOMAIN-CONTAINING PROTEIN 4"/>
    <property type="match status" value="1"/>
</dbReference>
<evidence type="ECO:0000259" key="13">
    <source>
        <dbReference type="Pfam" id="PF14372"/>
    </source>
</evidence>
<dbReference type="RefSeq" id="XP_015081314.1">
    <property type="nucleotide sequence ID" value="XM_015225828.1"/>
</dbReference>
<feature type="region of interest" description="Disordered" evidence="10">
    <location>
        <begin position="656"/>
        <end position="680"/>
    </location>
</feature>
<reference evidence="14" key="1">
    <citation type="journal article" date="2014" name="Nat. Genet.">
        <title>The genome of the stress-tolerant wild tomato species Solanum pennellii.</title>
        <authorList>
            <person name="Bolger A."/>
            <person name="Scossa F."/>
            <person name="Bolger M.E."/>
            <person name="Lanz C."/>
            <person name="Maumus F."/>
            <person name="Tohge T."/>
            <person name="Quesneville H."/>
            <person name="Alseekh S."/>
            <person name="Sorensen I."/>
            <person name="Lichtenstein G."/>
            <person name="Fich E.A."/>
            <person name="Conte M."/>
            <person name="Keller H."/>
            <person name="Schneeberger K."/>
            <person name="Schwacke R."/>
            <person name="Ofner I."/>
            <person name="Vrebalov J."/>
            <person name="Xu Y."/>
            <person name="Osorio S."/>
            <person name="Aflitos S.A."/>
            <person name="Schijlen E."/>
            <person name="Jimenez-Gomez J.M."/>
            <person name="Ryngajllo M."/>
            <person name="Kimura S."/>
            <person name="Kumar R."/>
            <person name="Koenig D."/>
            <person name="Headland L.R."/>
            <person name="Maloof J.N."/>
            <person name="Sinha N."/>
            <person name="van Ham R.C."/>
            <person name="Lankhorst R.K."/>
            <person name="Mao L."/>
            <person name="Vogel A."/>
            <person name="Arsova B."/>
            <person name="Panstruga R."/>
            <person name="Fei Z."/>
            <person name="Rose J.K."/>
            <person name="Zamir D."/>
            <person name="Carrari F."/>
            <person name="Giovannoni J.J."/>
            <person name="Weigel D."/>
            <person name="Usadel B."/>
            <person name="Fernie A.R."/>
        </authorList>
    </citation>
    <scope>NUCLEOTIDE SEQUENCE [LARGE SCALE GENOMIC DNA]</scope>
    <source>
        <strain evidence="14">cv. LA0716</strain>
    </source>
</reference>
<dbReference type="InterPro" id="IPR052035">
    <property type="entry name" value="ZnF_BED_domain_contain"/>
</dbReference>
<comment type="subunit">
    <text evidence="2">Homodimer.</text>
</comment>
<feature type="domain" description="HAT C-terminal dimerisation" evidence="12">
    <location>
        <begin position="706"/>
        <end position="788"/>
    </location>
</feature>
<evidence type="ECO:0000259" key="12">
    <source>
        <dbReference type="Pfam" id="PF05699"/>
    </source>
</evidence>
<dbReference type="Pfam" id="PF02892">
    <property type="entry name" value="zf-BED"/>
    <property type="match status" value="1"/>
</dbReference>
<evidence type="ECO:0000259" key="11">
    <source>
        <dbReference type="Pfam" id="PF02892"/>
    </source>
</evidence>
<evidence type="ECO:0000256" key="2">
    <source>
        <dbReference type="ARBA" id="ARBA00011738"/>
    </source>
</evidence>
<dbReference type="InterPro" id="IPR003656">
    <property type="entry name" value="Znf_BED"/>
</dbReference>
<sequence length="823" mass="93740">MVEAAILEDVVDKIKGNRFADEKMSRIRDMVLRGETKETVIDEEGVLRIKGRAPATLQQRRRSPERQQRRRPPGKQQHRRPPGSSSAPSTREAAAAASRRPPAAAASRDSNQQIAEQTELNMGVADHSRISMADSTDNTPSNSNDLSIGTEITKTKEKKWILDLLFGNTLKKVFENGVLVKAKCLHCKQYYAANTTRNGTSGLKQHLTYRCKVHKPPTVAPAIQKLLNIQNNNLETWKFEQEVCRRALVEMIILDELPFSFVEKEGFKKFMSKVQPLFHIPSRRTITTDCYEVYGELRINLKQSLREIQPRICLTTDTWTSVQRINYICLTAHFINRDWVLHKRILNFCRITSRKGEHLAESISNCLLDWKLDNVYTVTVDNASSNDVAVLELSKKLDMWGTNLMEGKHLHVRCMAHILNLIVQDGLKEIGPSIKRVRQMVKYVRSSSSRTRNFLKCVEMQKIECDKMLSLDVPTRWNSTYLMLDTAEKFEKAFERFDLYDGNFNSFLATDVCEDGSIAGSIQYEDWANVRNVTKFLEKFYELTLKVSGSRYVTCNVHFEDICELDAYLKLCVASDDLDLSKMASGMKEKFKKYWGTPEKMNKMIFIASVLDPRNKFVYVSFALEELLGEETGNVVNTKVEAYLRDLFAIYVSKYGKGSKSQPSSSDSSDSSGSGISQNMSKNSLRTKLHMKKQKNDSGSLGVKSELDKYLLEDQEPESEDFDILSWWKVNSPRFPVLSQLARDVLAIPMSSVASECAFSTGGRILDPFRSSLTPKCVQCLICVQDWLRQETKPICVEESLEFLEKIELEMTNSGRNSSIVDL</sequence>
<keyword evidence="5" id="KW-0862">Zinc</keyword>
<keyword evidence="8" id="KW-0804">Transcription</keyword>
<organism evidence="14 15">
    <name type="scientific">Solanum pennellii</name>
    <name type="common">Tomato</name>
    <name type="synonym">Lycopersicon pennellii</name>
    <dbReference type="NCBI Taxonomy" id="28526"/>
    <lineage>
        <taxon>Eukaryota</taxon>
        <taxon>Viridiplantae</taxon>
        <taxon>Streptophyta</taxon>
        <taxon>Embryophyta</taxon>
        <taxon>Tracheophyta</taxon>
        <taxon>Spermatophyta</taxon>
        <taxon>Magnoliopsida</taxon>
        <taxon>eudicotyledons</taxon>
        <taxon>Gunneridae</taxon>
        <taxon>Pentapetalae</taxon>
        <taxon>asterids</taxon>
        <taxon>lamiids</taxon>
        <taxon>Solanales</taxon>
        <taxon>Solanaceae</taxon>
        <taxon>Solanoideae</taxon>
        <taxon>Solaneae</taxon>
        <taxon>Solanum</taxon>
        <taxon>Solanum subgen. Lycopersicon</taxon>
    </lineage>
</organism>
<dbReference type="PANTHER" id="PTHR46481:SF7">
    <property type="entry name" value="ZINC FINGER BED DOMAIN-CONTAINING PROTEIN RICESLEEPER 2-LIKE"/>
    <property type="match status" value="1"/>
</dbReference>
<dbReference type="Proteomes" id="UP000694930">
    <property type="component" value="Chromosome 7"/>
</dbReference>
<keyword evidence="3" id="KW-0479">Metal-binding</keyword>
<feature type="domain" description="hAT-like transposase RNase-H fold" evidence="13">
    <location>
        <begin position="548"/>
        <end position="651"/>
    </location>
</feature>
<keyword evidence="14" id="KW-1185">Reference proteome</keyword>
<dbReference type="SUPFAM" id="SSF53098">
    <property type="entry name" value="Ribonuclease H-like"/>
    <property type="match status" value="1"/>
</dbReference>
<dbReference type="GeneID" id="107024901"/>
<feature type="compositionally biased region" description="Basic residues" evidence="10">
    <location>
        <begin position="68"/>
        <end position="81"/>
    </location>
</feature>